<evidence type="ECO:0000259" key="8">
    <source>
        <dbReference type="SMART" id="SM00382"/>
    </source>
</evidence>
<dbReference type="EMBL" id="JYDT01000008">
    <property type="protein sequence ID" value="KRY92293.1"/>
    <property type="molecule type" value="Genomic_DNA"/>
</dbReference>
<dbReference type="GO" id="GO:0005737">
    <property type="term" value="C:cytoplasm"/>
    <property type="evidence" value="ECO:0007669"/>
    <property type="project" value="UniProtKB-SubCell"/>
</dbReference>
<dbReference type="PROSITE" id="PS00674">
    <property type="entry name" value="AAA"/>
    <property type="match status" value="1"/>
</dbReference>
<name>A0A0V1G2C5_TRIPS</name>
<dbReference type="InterPro" id="IPR003593">
    <property type="entry name" value="AAA+_ATPase"/>
</dbReference>
<evidence type="ECO:0000256" key="4">
    <source>
        <dbReference type="ARBA" id="ARBA00022741"/>
    </source>
</evidence>
<dbReference type="InterPro" id="IPR003959">
    <property type="entry name" value="ATPase_AAA_core"/>
</dbReference>
<dbReference type="InterPro" id="IPR050221">
    <property type="entry name" value="26S_Proteasome_ATPase"/>
</dbReference>
<dbReference type="FunFam" id="3.40.50.300:FF:000033">
    <property type="entry name" value="26S protease regulatory subunit 6B"/>
    <property type="match status" value="1"/>
</dbReference>
<evidence type="ECO:0000256" key="3">
    <source>
        <dbReference type="ARBA" id="ARBA00022490"/>
    </source>
</evidence>
<comment type="caution">
    <text evidence="9">The sequence shown here is derived from an EMBL/GenBank/DDBJ whole genome shotgun (WGS) entry which is preliminary data.</text>
</comment>
<evidence type="ECO:0000256" key="2">
    <source>
        <dbReference type="ARBA" id="ARBA00006914"/>
    </source>
</evidence>
<dbReference type="PANTHER" id="PTHR23073">
    <property type="entry name" value="26S PROTEASOME REGULATORY SUBUNIT"/>
    <property type="match status" value="1"/>
</dbReference>
<evidence type="ECO:0000313" key="9">
    <source>
        <dbReference type="EMBL" id="KRY92293.1"/>
    </source>
</evidence>
<dbReference type="Gene3D" id="1.10.8.60">
    <property type="match status" value="1"/>
</dbReference>
<dbReference type="GO" id="GO:0006508">
    <property type="term" value="P:proteolysis"/>
    <property type="evidence" value="ECO:0007669"/>
    <property type="project" value="UniProtKB-KW"/>
</dbReference>
<gene>
    <name evidence="9" type="primary">Psmc3</name>
    <name evidence="9" type="ORF">T4D_14553</name>
</gene>
<dbReference type="Pfam" id="PF17862">
    <property type="entry name" value="AAA_lid_3"/>
    <property type="match status" value="1"/>
</dbReference>
<dbReference type="Pfam" id="PF00004">
    <property type="entry name" value="AAA"/>
    <property type="match status" value="2"/>
</dbReference>
<sequence length="606" mass="68180">MGLIPLSKYIKMKKKRIWKMNNVEVIRELKRMKVKRFLLIKEIHAIKKEYHEQQQTMIKSELRKYKHLPYIVCTISEILKEKDAVGAENVTNTDKLDSADEQNYGDELIVVKALSRFTIMVPNAGFMKPGVLKVGDLVAISRKKLKLVELLPSEYDPRVKGMEVINQPNEQFCDIGGLDDQIQEMIEAVIYPITHKEEFKTFRVQPPKGVLMYGPPGLDDQIQEMIEAVIYPITHKEEFKTFRVQPPKGVLMYGPPGTGKTLLAKALASTAKCTFLKLSGTALLQRCVGEGAKMVQEAFRLAKEKAPTPGVLKVGDLVAISRKKLKLVELLPSEYDPRVKGMEVINQPNEQFCDIGGLDDQIQEMIEAVIYPITHKEEFKTFRVQPPKGVLMYGPPGTGKTLLAKALASSAKCTFLKLSGTALLQRCVGEGAKMVQEAFRLAKEKAPTVLFINEIDCIGSKRHNSDSGSDQEVHRTMLELLTQMDGLKVNEDIRVIAATNRPDVLDQALTRSDRFDRKIELPLPNEKARERIMQIYAQKMNVSPNVNFEELARCADDFNGAQCKAVVTEAGMIALRENKVQIAHEHFVAAILEVQADKKKNSFLYA</sequence>
<protein>
    <submittedName>
        <fullName evidence="9">26S protease regulatory subunit 6A</fullName>
    </submittedName>
</protein>
<feature type="domain" description="AAA+ ATPase" evidence="8">
    <location>
        <begin position="386"/>
        <end position="525"/>
    </location>
</feature>
<dbReference type="GO" id="GO:0016887">
    <property type="term" value="F:ATP hydrolysis activity"/>
    <property type="evidence" value="ECO:0007669"/>
    <property type="project" value="InterPro"/>
</dbReference>
<dbReference type="InterPro" id="IPR041569">
    <property type="entry name" value="AAA_lid_3"/>
</dbReference>
<dbReference type="OrthoDB" id="9443236at2759"/>
<keyword evidence="5 7" id="KW-0067">ATP-binding</keyword>
<organism evidence="9 10">
    <name type="scientific">Trichinella pseudospiralis</name>
    <name type="common">Parasitic roundworm</name>
    <dbReference type="NCBI Taxonomy" id="6337"/>
    <lineage>
        <taxon>Eukaryota</taxon>
        <taxon>Metazoa</taxon>
        <taxon>Ecdysozoa</taxon>
        <taxon>Nematoda</taxon>
        <taxon>Enoplea</taxon>
        <taxon>Dorylaimia</taxon>
        <taxon>Trichinellida</taxon>
        <taxon>Trichinellidae</taxon>
        <taxon>Trichinella</taxon>
    </lineage>
</organism>
<feature type="domain" description="AAA+ ATPase" evidence="8">
    <location>
        <begin position="246"/>
        <end position="383"/>
    </location>
</feature>
<dbReference type="AlphaFoldDB" id="A0A0V1G2C5"/>
<keyword evidence="3" id="KW-0963">Cytoplasm</keyword>
<evidence type="ECO:0000256" key="7">
    <source>
        <dbReference type="RuleBase" id="RU003651"/>
    </source>
</evidence>
<keyword evidence="4 7" id="KW-0547">Nucleotide-binding</keyword>
<evidence type="ECO:0000256" key="6">
    <source>
        <dbReference type="ARBA" id="ARBA00022942"/>
    </source>
</evidence>
<dbReference type="GO" id="GO:0000502">
    <property type="term" value="C:proteasome complex"/>
    <property type="evidence" value="ECO:0007669"/>
    <property type="project" value="UniProtKB-KW"/>
</dbReference>
<evidence type="ECO:0000256" key="1">
    <source>
        <dbReference type="ARBA" id="ARBA00004496"/>
    </source>
</evidence>
<keyword evidence="9" id="KW-0378">Hydrolase</keyword>
<dbReference type="InterPro" id="IPR012340">
    <property type="entry name" value="NA-bd_OB-fold"/>
</dbReference>
<dbReference type="Gene3D" id="2.40.50.140">
    <property type="entry name" value="Nucleic acid-binding proteins"/>
    <property type="match status" value="1"/>
</dbReference>
<accession>A0A0V1G2C5</accession>
<comment type="subcellular location">
    <subcellularLocation>
        <location evidence="1">Cytoplasm</location>
    </subcellularLocation>
</comment>
<evidence type="ECO:0000313" key="10">
    <source>
        <dbReference type="Proteomes" id="UP000054995"/>
    </source>
</evidence>
<dbReference type="InterPro" id="IPR003960">
    <property type="entry name" value="ATPase_AAA_CS"/>
</dbReference>
<dbReference type="Gene3D" id="3.40.50.300">
    <property type="entry name" value="P-loop containing nucleotide triphosphate hydrolases"/>
    <property type="match status" value="3"/>
</dbReference>
<dbReference type="FunFam" id="1.10.8.60:FF:000009">
    <property type="entry name" value="26S protease regulatory subunit 6A"/>
    <property type="match status" value="1"/>
</dbReference>
<dbReference type="SUPFAM" id="SSF52540">
    <property type="entry name" value="P-loop containing nucleoside triphosphate hydrolases"/>
    <property type="match status" value="3"/>
</dbReference>
<reference evidence="9 10" key="1">
    <citation type="submission" date="2015-01" db="EMBL/GenBank/DDBJ databases">
        <title>Evolution of Trichinella species and genotypes.</title>
        <authorList>
            <person name="Korhonen P.K."/>
            <person name="Edoardo P."/>
            <person name="Giuseppe L.R."/>
            <person name="Gasser R.B."/>
        </authorList>
    </citation>
    <scope>NUCLEOTIDE SEQUENCE [LARGE SCALE GENOMIC DNA]</scope>
    <source>
        <strain evidence="9">ISS470</strain>
    </source>
</reference>
<keyword evidence="9" id="KW-0645">Protease</keyword>
<dbReference type="SMART" id="SM00382">
    <property type="entry name" value="AAA"/>
    <property type="match status" value="2"/>
</dbReference>
<dbReference type="GO" id="GO:0005524">
    <property type="term" value="F:ATP binding"/>
    <property type="evidence" value="ECO:0007669"/>
    <property type="project" value="UniProtKB-KW"/>
</dbReference>
<evidence type="ECO:0000256" key="5">
    <source>
        <dbReference type="ARBA" id="ARBA00022840"/>
    </source>
</evidence>
<keyword evidence="10" id="KW-1185">Reference proteome</keyword>
<comment type="similarity">
    <text evidence="2 7">Belongs to the AAA ATPase family.</text>
</comment>
<dbReference type="InterPro" id="IPR027417">
    <property type="entry name" value="P-loop_NTPase"/>
</dbReference>
<dbReference type="GO" id="GO:0008233">
    <property type="term" value="F:peptidase activity"/>
    <property type="evidence" value="ECO:0007669"/>
    <property type="project" value="UniProtKB-KW"/>
</dbReference>
<dbReference type="Proteomes" id="UP000054995">
    <property type="component" value="Unassembled WGS sequence"/>
</dbReference>
<keyword evidence="6" id="KW-0647">Proteasome</keyword>
<proteinExistence type="inferred from homology"/>